<dbReference type="Proteomes" id="UP000005237">
    <property type="component" value="Unassembled WGS sequence"/>
</dbReference>
<accession>A0A8R1IJL4</accession>
<proteinExistence type="predicted"/>
<name>A0A8R1IJL4_CAEJA</name>
<dbReference type="AlphaFoldDB" id="A0A8R1IJL4"/>
<protein>
    <submittedName>
        <fullName evidence="1">Uncharacterized protein</fullName>
    </submittedName>
</protein>
<organism evidence="1 2">
    <name type="scientific">Caenorhabditis japonica</name>
    <dbReference type="NCBI Taxonomy" id="281687"/>
    <lineage>
        <taxon>Eukaryota</taxon>
        <taxon>Metazoa</taxon>
        <taxon>Ecdysozoa</taxon>
        <taxon>Nematoda</taxon>
        <taxon>Chromadorea</taxon>
        <taxon>Rhabditida</taxon>
        <taxon>Rhabditina</taxon>
        <taxon>Rhabditomorpha</taxon>
        <taxon>Rhabditoidea</taxon>
        <taxon>Rhabditidae</taxon>
        <taxon>Peloderinae</taxon>
        <taxon>Caenorhabditis</taxon>
    </lineage>
</organism>
<dbReference type="EnsemblMetazoa" id="CJA37686.1">
    <property type="protein sequence ID" value="CJA37686.1"/>
    <property type="gene ID" value="WBGene00213533"/>
</dbReference>
<evidence type="ECO:0000313" key="2">
    <source>
        <dbReference type="Proteomes" id="UP000005237"/>
    </source>
</evidence>
<evidence type="ECO:0000313" key="1">
    <source>
        <dbReference type="EnsemblMetazoa" id="CJA37686.1"/>
    </source>
</evidence>
<reference evidence="2" key="1">
    <citation type="submission" date="2010-08" db="EMBL/GenBank/DDBJ databases">
        <authorList>
            <consortium name="Caenorhabditis japonica Sequencing Consortium"/>
            <person name="Wilson R.K."/>
        </authorList>
    </citation>
    <scope>NUCLEOTIDE SEQUENCE [LARGE SCALE GENOMIC DNA]</scope>
    <source>
        <strain evidence="2">DF5081</strain>
    </source>
</reference>
<keyword evidence="2" id="KW-1185">Reference proteome</keyword>
<reference evidence="1" key="2">
    <citation type="submission" date="2022-06" db="UniProtKB">
        <authorList>
            <consortium name="EnsemblMetazoa"/>
        </authorList>
    </citation>
    <scope>IDENTIFICATION</scope>
    <source>
        <strain evidence="1">DF5081</strain>
    </source>
</reference>
<sequence length="142" mass="16913">MDQLKFISEDQNSNEREQTVERVEGLIKHWFNREEHIQVKQYELVDAIKGHPADNELRYGIQYLMEKFLSLNIEIDGTTGVSPSCLRYRVYSNLQDIDKLNKMKIPMAKCYAKYKKLAEEMRTFLVKFKPTHNIPPEKRIYL</sequence>